<dbReference type="SUPFAM" id="SSF52266">
    <property type="entry name" value="SGNH hydrolase"/>
    <property type="match status" value="1"/>
</dbReference>
<dbReference type="RefSeq" id="WP_073325921.1">
    <property type="nucleotide sequence ID" value="NZ_FQYO01000001.1"/>
</dbReference>
<evidence type="ECO:0000313" key="3">
    <source>
        <dbReference type="Proteomes" id="UP000184292"/>
    </source>
</evidence>
<dbReference type="OrthoDB" id="9805649at2"/>
<name>A0A1M6A9W5_9RHOB</name>
<sequence length="252" mass="26266">MRHALSAAGLCLGLTFAAPALAYDGPLLDSAGCPQDDVSIVVLGDSLADGLWGSFFRAFARCGTVEVHRGTTVSDGLTRTAPEEWVGRIAGPAEGADLIVVQMGANDIQNIREGTTRAVFGSPEWDAAYAARAESLGAALAATGADVVWLGLPIVGEARFEDSYRAITALQAAAAEKAGILFVDTHEPTTFGLGGFVMSAEVGGTLRQVRVTDQVHFTEIGYDVVAGLLSREVERIFLSAGREAAIDGLALQ</sequence>
<accession>A0A1M6A9W5</accession>
<dbReference type="Gene3D" id="3.40.50.1110">
    <property type="entry name" value="SGNH hydrolase"/>
    <property type="match status" value="1"/>
</dbReference>
<proteinExistence type="predicted"/>
<dbReference type="GO" id="GO:0016788">
    <property type="term" value="F:hydrolase activity, acting on ester bonds"/>
    <property type="evidence" value="ECO:0007669"/>
    <property type="project" value="UniProtKB-ARBA"/>
</dbReference>
<keyword evidence="1" id="KW-0732">Signal</keyword>
<organism evidence="2 3">
    <name type="scientific">Wenxinia saemankumensis</name>
    <dbReference type="NCBI Taxonomy" id="1447782"/>
    <lineage>
        <taxon>Bacteria</taxon>
        <taxon>Pseudomonadati</taxon>
        <taxon>Pseudomonadota</taxon>
        <taxon>Alphaproteobacteria</taxon>
        <taxon>Rhodobacterales</taxon>
        <taxon>Roseobacteraceae</taxon>
        <taxon>Wenxinia</taxon>
    </lineage>
</organism>
<feature type="signal peptide" evidence="1">
    <location>
        <begin position="1"/>
        <end position="22"/>
    </location>
</feature>
<dbReference type="AlphaFoldDB" id="A0A1M6A9W5"/>
<dbReference type="STRING" id="1447782.SAMN05444417_0316"/>
<dbReference type="EMBL" id="FQYO01000001">
    <property type="protein sequence ID" value="SHI33265.1"/>
    <property type="molecule type" value="Genomic_DNA"/>
</dbReference>
<dbReference type="InterPro" id="IPR036514">
    <property type="entry name" value="SGNH_hydro_sf"/>
</dbReference>
<gene>
    <name evidence="2" type="ORF">SAMN05444417_0316</name>
</gene>
<keyword evidence="3" id="KW-1185">Reference proteome</keyword>
<protein>
    <submittedName>
        <fullName evidence="2">Uncharacterized protein</fullName>
    </submittedName>
</protein>
<feature type="chain" id="PRO_5013223299" evidence="1">
    <location>
        <begin position="23"/>
        <end position="252"/>
    </location>
</feature>
<dbReference type="Proteomes" id="UP000184292">
    <property type="component" value="Unassembled WGS sequence"/>
</dbReference>
<evidence type="ECO:0000256" key="1">
    <source>
        <dbReference type="SAM" id="SignalP"/>
    </source>
</evidence>
<dbReference type="Pfam" id="PF04311">
    <property type="entry name" value="DUF459"/>
    <property type="match status" value="1"/>
</dbReference>
<reference evidence="2 3" key="1">
    <citation type="submission" date="2016-11" db="EMBL/GenBank/DDBJ databases">
        <authorList>
            <person name="Jaros S."/>
            <person name="Januszkiewicz K."/>
            <person name="Wedrychowicz H."/>
        </authorList>
    </citation>
    <scope>NUCLEOTIDE SEQUENCE [LARGE SCALE GENOMIC DNA]</scope>
    <source>
        <strain evidence="2 3">DSM 100565</strain>
    </source>
</reference>
<dbReference type="InterPro" id="IPR007407">
    <property type="entry name" value="DUF459"/>
</dbReference>
<evidence type="ECO:0000313" key="2">
    <source>
        <dbReference type="EMBL" id="SHI33265.1"/>
    </source>
</evidence>